<dbReference type="OrthoDB" id="9777830at2"/>
<dbReference type="RefSeq" id="WP_072558893.1">
    <property type="nucleotide sequence ID" value="NZ_CP018154.1"/>
</dbReference>
<keyword evidence="3" id="KW-1185">Reference proteome</keyword>
<dbReference type="PANTHER" id="PTHR45036:SF1">
    <property type="entry name" value="METHYLTRANSFERASE LIKE 7A"/>
    <property type="match status" value="1"/>
</dbReference>
<dbReference type="EMBL" id="CP018154">
    <property type="protein sequence ID" value="APG62242.1"/>
    <property type="molecule type" value="Genomic_DNA"/>
</dbReference>
<dbReference type="PANTHER" id="PTHR45036">
    <property type="entry name" value="METHYLTRANSFERASE LIKE 7B"/>
    <property type="match status" value="1"/>
</dbReference>
<dbReference type="STRING" id="1913578.LPB140_04865"/>
<accession>A0A1L3JAT7</accession>
<feature type="domain" description="Methyltransferase type 11" evidence="1">
    <location>
        <begin position="52"/>
        <end position="148"/>
    </location>
</feature>
<keyword evidence="2" id="KW-0489">Methyltransferase</keyword>
<reference evidence="2 3" key="1">
    <citation type="submission" date="2016-11" db="EMBL/GenBank/DDBJ databases">
        <title>Sphingorhabdus sp. LPB0140, isolated from marine environment.</title>
        <authorList>
            <person name="Kim E."/>
            <person name="Yi H."/>
        </authorList>
    </citation>
    <scope>NUCLEOTIDE SEQUENCE [LARGE SCALE GENOMIC DNA]</scope>
    <source>
        <strain evidence="2 3">LPB0140</strain>
    </source>
</reference>
<dbReference type="GO" id="GO:0008757">
    <property type="term" value="F:S-adenosylmethionine-dependent methyltransferase activity"/>
    <property type="evidence" value="ECO:0007669"/>
    <property type="project" value="InterPro"/>
</dbReference>
<evidence type="ECO:0000313" key="3">
    <source>
        <dbReference type="Proteomes" id="UP000242561"/>
    </source>
</evidence>
<evidence type="ECO:0000313" key="2">
    <source>
        <dbReference type="EMBL" id="APG62242.1"/>
    </source>
</evidence>
<gene>
    <name evidence="2" type="ORF">LPB140_04865</name>
</gene>
<dbReference type="SUPFAM" id="SSF53335">
    <property type="entry name" value="S-adenosyl-L-methionine-dependent methyltransferases"/>
    <property type="match status" value="1"/>
</dbReference>
<keyword evidence="2" id="KW-0808">Transferase</keyword>
<protein>
    <submittedName>
        <fullName evidence="2">SAM-dependent methyltransferase</fullName>
    </submittedName>
</protein>
<sequence>MNGHHEFDAWQPRPANWWDRVMVPKIIGCACAAPQILKARSQIVPNASGDILEIGCGGGINIQFLNPAKINSFTGIDPSPALLEASYRAVQARGIEAKILGGVGEALPFQDDSFDCIIITFTLCSVDNQAQTLREMRRVLRRDGKIIFLEHGRAPDIYVQKWQYRIEPIWKHIAGNCHLTREIGRAYEDAGFQLGDVQGRYLPKTPKFAGWIEGGEVYITDS</sequence>
<dbReference type="Proteomes" id="UP000242561">
    <property type="component" value="Chromosome"/>
</dbReference>
<dbReference type="InterPro" id="IPR013216">
    <property type="entry name" value="Methyltransf_11"/>
</dbReference>
<dbReference type="Pfam" id="PF08241">
    <property type="entry name" value="Methyltransf_11"/>
    <property type="match status" value="1"/>
</dbReference>
<dbReference type="InterPro" id="IPR052356">
    <property type="entry name" value="Thiol_S-MT"/>
</dbReference>
<dbReference type="CDD" id="cd02440">
    <property type="entry name" value="AdoMet_MTases"/>
    <property type="match status" value="1"/>
</dbReference>
<dbReference type="KEGG" id="sphl:LPB140_04865"/>
<proteinExistence type="predicted"/>
<organism evidence="2 3">
    <name type="scientific">Sphingorhabdus lutea</name>
    <dbReference type="NCBI Taxonomy" id="1913578"/>
    <lineage>
        <taxon>Bacteria</taxon>
        <taxon>Pseudomonadati</taxon>
        <taxon>Pseudomonadota</taxon>
        <taxon>Alphaproteobacteria</taxon>
        <taxon>Sphingomonadales</taxon>
        <taxon>Sphingomonadaceae</taxon>
        <taxon>Sphingorhabdus</taxon>
    </lineage>
</organism>
<dbReference type="AlphaFoldDB" id="A0A1L3JAT7"/>
<dbReference type="Gene3D" id="3.40.50.150">
    <property type="entry name" value="Vaccinia Virus protein VP39"/>
    <property type="match status" value="1"/>
</dbReference>
<dbReference type="GO" id="GO:0032259">
    <property type="term" value="P:methylation"/>
    <property type="evidence" value="ECO:0007669"/>
    <property type="project" value="UniProtKB-KW"/>
</dbReference>
<name>A0A1L3JAT7_9SPHN</name>
<dbReference type="InterPro" id="IPR029063">
    <property type="entry name" value="SAM-dependent_MTases_sf"/>
</dbReference>
<evidence type="ECO:0000259" key="1">
    <source>
        <dbReference type="Pfam" id="PF08241"/>
    </source>
</evidence>